<organism evidence="8 9">
    <name type="scientific">Phialophora macrospora</name>
    <dbReference type="NCBI Taxonomy" id="1851006"/>
    <lineage>
        <taxon>Eukaryota</taxon>
        <taxon>Fungi</taxon>
        <taxon>Dikarya</taxon>
        <taxon>Ascomycota</taxon>
        <taxon>Pezizomycotina</taxon>
        <taxon>Eurotiomycetes</taxon>
        <taxon>Chaetothyriomycetidae</taxon>
        <taxon>Chaetothyriales</taxon>
        <taxon>Herpotrichiellaceae</taxon>
        <taxon>Phialophora</taxon>
    </lineage>
</organism>
<gene>
    <name evidence="8" type="ORF">PV04_04432</name>
</gene>
<feature type="transmembrane region" description="Helical" evidence="6">
    <location>
        <begin position="387"/>
        <end position="406"/>
    </location>
</feature>
<feature type="transmembrane region" description="Helical" evidence="6">
    <location>
        <begin position="294"/>
        <end position="315"/>
    </location>
</feature>
<feature type="transmembrane region" description="Helical" evidence="6">
    <location>
        <begin position="257"/>
        <end position="274"/>
    </location>
</feature>
<evidence type="ECO:0000256" key="1">
    <source>
        <dbReference type="ARBA" id="ARBA00004141"/>
    </source>
</evidence>
<proteinExistence type="predicted"/>
<feature type="transmembrane region" description="Helical" evidence="6">
    <location>
        <begin position="35"/>
        <end position="54"/>
    </location>
</feature>
<feature type="transmembrane region" description="Helical" evidence="6">
    <location>
        <begin position="226"/>
        <end position="245"/>
    </location>
</feature>
<feature type="transmembrane region" description="Helical" evidence="6">
    <location>
        <begin position="66"/>
        <end position="86"/>
    </location>
</feature>
<feature type="compositionally biased region" description="Acidic residues" evidence="5">
    <location>
        <begin position="571"/>
        <end position="582"/>
    </location>
</feature>
<dbReference type="Gene3D" id="1.20.1250.20">
    <property type="entry name" value="MFS general substrate transporter like domains"/>
    <property type="match status" value="1"/>
</dbReference>
<dbReference type="HOGENOM" id="CLU_000960_25_1_1"/>
<evidence type="ECO:0000313" key="9">
    <source>
        <dbReference type="Proteomes" id="UP000054266"/>
    </source>
</evidence>
<dbReference type="PROSITE" id="PS50850">
    <property type="entry name" value="MFS"/>
    <property type="match status" value="1"/>
</dbReference>
<keyword evidence="2 6" id="KW-0812">Transmembrane</keyword>
<evidence type="ECO:0000256" key="4">
    <source>
        <dbReference type="ARBA" id="ARBA00023136"/>
    </source>
</evidence>
<dbReference type="Proteomes" id="UP000054266">
    <property type="component" value="Unassembled WGS sequence"/>
</dbReference>
<dbReference type="PANTHER" id="PTHR23501:SF195">
    <property type="entry name" value="PEP5"/>
    <property type="match status" value="1"/>
</dbReference>
<dbReference type="InterPro" id="IPR036259">
    <property type="entry name" value="MFS_trans_sf"/>
</dbReference>
<feature type="transmembrane region" description="Helical" evidence="6">
    <location>
        <begin position="150"/>
        <end position="172"/>
    </location>
</feature>
<dbReference type="GO" id="GO:0005886">
    <property type="term" value="C:plasma membrane"/>
    <property type="evidence" value="ECO:0007669"/>
    <property type="project" value="TreeGrafter"/>
</dbReference>
<evidence type="ECO:0000256" key="2">
    <source>
        <dbReference type="ARBA" id="ARBA00022692"/>
    </source>
</evidence>
<dbReference type="SUPFAM" id="SSF103473">
    <property type="entry name" value="MFS general substrate transporter"/>
    <property type="match status" value="1"/>
</dbReference>
<feature type="transmembrane region" description="Helical" evidence="6">
    <location>
        <begin position="93"/>
        <end position="112"/>
    </location>
</feature>
<evidence type="ECO:0000256" key="3">
    <source>
        <dbReference type="ARBA" id="ARBA00022989"/>
    </source>
</evidence>
<evidence type="ECO:0000259" key="7">
    <source>
        <dbReference type="PROSITE" id="PS50850"/>
    </source>
</evidence>
<accession>A0A0D2FPK0</accession>
<keyword evidence="3 6" id="KW-1133">Transmembrane helix</keyword>
<evidence type="ECO:0000256" key="6">
    <source>
        <dbReference type="SAM" id="Phobius"/>
    </source>
</evidence>
<protein>
    <recommendedName>
        <fullName evidence="7">Major facilitator superfamily (MFS) profile domain-containing protein</fullName>
    </recommendedName>
</protein>
<feature type="transmembrane region" description="Helical" evidence="6">
    <location>
        <begin position="363"/>
        <end position="381"/>
    </location>
</feature>
<feature type="transmembrane region" description="Helical" evidence="6">
    <location>
        <begin position="418"/>
        <end position="440"/>
    </location>
</feature>
<dbReference type="InterPro" id="IPR011701">
    <property type="entry name" value="MFS"/>
</dbReference>
<sequence length="582" mass="61893">MGVEVLVENGLSTGPADVAVRVHAKTIIVVASIDFIYFAQLTGVVGSGLLAQPIGQLFNGAGETVWLGSVVNILTLALSPALCQAADYWGRKWFLVITSLFGCAGSITVSRAHSMGTVVAGFTIMSVAYGSQPLLHAVVSEVLPRKQRPLAQATVNMTAATGAVIGLLMGGALLKNGNLKDYRIYWYVTAGIFFVAASGCALCYNPPPRDLQSALNIRAKLQQLDWIGYFLVTPGVVLFCIGLSWSKNPYGWDNAHILGPCLIGVPLMLAFGVYEWRFKKDGILHHNLFKNRNFAIALFTIFVEGLAFFAANAYYAYQVTVFTQSNFLITAVHFSVTFLTAIASAFLTAMYSIRKKAIRGPSVFAFSLILVFFIMMAVAKPNTHHSLYWAAAVILGMGLGILLPSIMVAAQLSTPQELISVVSGLVIATRSLGAAIGLAINNAIFNGVLSSNIPTKVAAAVVPLGLPPSSIGPLIGALAAQDPAAFANVPGVTPQIIQAGAAAVLDSYGVAFQNAWILSCCFCFLAITASFFFRDPHGEFTGHIDAPAEAKLVEEQKRLEATHHKSAADVASEEDKDAGEKV</sequence>
<dbReference type="PANTHER" id="PTHR23501">
    <property type="entry name" value="MAJOR FACILITATOR SUPERFAMILY"/>
    <property type="match status" value="1"/>
</dbReference>
<feature type="transmembrane region" description="Helical" evidence="6">
    <location>
        <begin position="327"/>
        <end position="351"/>
    </location>
</feature>
<reference evidence="8 9" key="1">
    <citation type="submission" date="2015-01" db="EMBL/GenBank/DDBJ databases">
        <title>The Genome Sequence of Capronia semiimmersa CBS27337.</title>
        <authorList>
            <consortium name="The Broad Institute Genomics Platform"/>
            <person name="Cuomo C."/>
            <person name="de Hoog S."/>
            <person name="Gorbushina A."/>
            <person name="Stielow B."/>
            <person name="Teixiera M."/>
            <person name="Abouelleil A."/>
            <person name="Chapman S.B."/>
            <person name="Priest M."/>
            <person name="Young S.K."/>
            <person name="Wortman J."/>
            <person name="Nusbaum C."/>
            <person name="Birren B."/>
        </authorList>
    </citation>
    <scope>NUCLEOTIDE SEQUENCE [LARGE SCALE GENOMIC DNA]</scope>
    <source>
        <strain evidence="8 9">CBS 27337</strain>
    </source>
</reference>
<feature type="transmembrane region" description="Helical" evidence="6">
    <location>
        <begin position="515"/>
        <end position="533"/>
    </location>
</feature>
<dbReference type="GO" id="GO:0022857">
    <property type="term" value="F:transmembrane transporter activity"/>
    <property type="evidence" value="ECO:0007669"/>
    <property type="project" value="InterPro"/>
</dbReference>
<keyword evidence="4 6" id="KW-0472">Membrane</keyword>
<keyword evidence="9" id="KW-1185">Reference proteome</keyword>
<dbReference type="EMBL" id="KN846958">
    <property type="protein sequence ID" value="KIW68490.1"/>
    <property type="molecule type" value="Genomic_DNA"/>
</dbReference>
<evidence type="ECO:0000313" key="8">
    <source>
        <dbReference type="EMBL" id="KIW68490.1"/>
    </source>
</evidence>
<dbReference type="Pfam" id="PF07690">
    <property type="entry name" value="MFS_1"/>
    <property type="match status" value="1"/>
</dbReference>
<dbReference type="InterPro" id="IPR020846">
    <property type="entry name" value="MFS_dom"/>
</dbReference>
<comment type="subcellular location">
    <subcellularLocation>
        <location evidence="1">Membrane</location>
        <topology evidence="1">Multi-pass membrane protein</topology>
    </subcellularLocation>
</comment>
<feature type="region of interest" description="Disordered" evidence="5">
    <location>
        <begin position="560"/>
        <end position="582"/>
    </location>
</feature>
<evidence type="ECO:0000256" key="5">
    <source>
        <dbReference type="SAM" id="MobiDB-lite"/>
    </source>
</evidence>
<feature type="transmembrane region" description="Helical" evidence="6">
    <location>
        <begin position="184"/>
        <end position="205"/>
    </location>
</feature>
<name>A0A0D2FPK0_9EURO</name>
<feature type="transmembrane region" description="Helical" evidence="6">
    <location>
        <begin position="118"/>
        <end position="138"/>
    </location>
</feature>
<feature type="domain" description="Major facilitator superfamily (MFS) profile" evidence="7">
    <location>
        <begin position="27"/>
        <end position="538"/>
    </location>
</feature>
<dbReference type="AlphaFoldDB" id="A0A0D2FPK0"/>